<dbReference type="GO" id="GO:0005524">
    <property type="term" value="F:ATP binding"/>
    <property type="evidence" value="ECO:0007669"/>
    <property type="project" value="UniProtKB-KW"/>
</dbReference>
<evidence type="ECO:0000256" key="6">
    <source>
        <dbReference type="RuleBase" id="RU364126"/>
    </source>
</evidence>
<evidence type="ECO:0000256" key="5">
    <source>
        <dbReference type="ARBA" id="ARBA00022840"/>
    </source>
</evidence>
<comment type="function">
    <text evidence="6">Phosphorylates Ins(1,3,4,5,6)P5 at position 2 to form Ins(1,2,3,4,5,6)P6 (InsP6 or phytate).</text>
</comment>
<keyword evidence="4 6" id="KW-0418">Kinase</keyword>
<accession>A0AAJ7DXL1</accession>
<reference evidence="8" key="1">
    <citation type="submission" date="2025-08" db="UniProtKB">
        <authorList>
            <consortium name="RefSeq"/>
        </authorList>
    </citation>
    <scope>IDENTIFICATION</scope>
</reference>
<proteinExistence type="predicted"/>
<dbReference type="PANTHER" id="PTHR14456">
    <property type="entry name" value="INOSITOL POLYPHOSPHATE KINASE 1"/>
    <property type="match status" value="1"/>
</dbReference>
<evidence type="ECO:0000256" key="2">
    <source>
        <dbReference type="ARBA" id="ARBA00022679"/>
    </source>
</evidence>
<dbReference type="GO" id="GO:0035299">
    <property type="term" value="F:inositol-1,3,4,5,6-pentakisphosphate 2-kinase activity"/>
    <property type="evidence" value="ECO:0007669"/>
    <property type="project" value="UniProtKB-EC"/>
</dbReference>
<comment type="domain">
    <text evidence="6">The EXKPK motif is conserved in inositol-pentakisphosphate 2-kinases of both family 1 and 2.</text>
</comment>
<sequence length="221" mass="24950">MIFEHEKSALSKQNMTVASISTTADASQYLVHSLPIEGCVYRGEGNANLVVALPSSLHGKTRRPSGYCPFDLFSGEESRMERALEALLCSPQNNLKIFKEGTLIYDEELADKGILERILADWFSNDDPLKSFLELTRRALMQPFDVDRDLPTMTMYELADGVRLPSRLKPALVRRVRTLLTGMQRLIINYRLPTSNGSFSKSVVFSKRSNIRSGHKESDLY</sequence>
<dbReference type="AlphaFoldDB" id="A0AAJ7DXL1"/>
<evidence type="ECO:0000313" key="7">
    <source>
        <dbReference type="Proteomes" id="UP000695007"/>
    </source>
</evidence>
<dbReference type="PANTHER" id="PTHR14456:SF2">
    <property type="entry name" value="INOSITOL-PENTAKISPHOSPHATE 2-KINASE"/>
    <property type="match status" value="1"/>
</dbReference>
<dbReference type="GeneID" id="105364005"/>
<name>A0AAJ7DXL1_9HYME</name>
<keyword evidence="5 6" id="KW-0067">ATP-binding</keyword>
<protein>
    <recommendedName>
        <fullName evidence="1 6">Inositol-pentakisphosphate 2-kinase</fullName>
        <ecNumber evidence="1 6">2.7.1.158</ecNumber>
    </recommendedName>
</protein>
<dbReference type="KEGG" id="csol:105364005"/>
<keyword evidence="2 6" id="KW-0808">Transferase</keyword>
<dbReference type="RefSeq" id="XP_011500144.1">
    <property type="nucleotide sequence ID" value="XM_011501842.1"/>
</dbReference>
<dbReference type="GO" id="GO:0005634">
    <property type="term" value="C:nucleus"/>
    <property type="evidence" value="ECO:0007669"/>
    <property type="project" value="TreeGrafter"/>
</dbReference>
<dbReference type="Proteomes" id="UP000695007">
    <property type="component" value="Unplaced"/>
</dbReference>
<keyword evidence="7" id="KW-1185">Reference proteome</keyword>
<evidence type="ECO:0000256" key="4">
    <source>
        <dbReference type="ARBA" id="ARBA00022777"/>
    </source>
</evidence>
<evidence type="ECO:0000256" key="3">
    <source>
        <dbReference type="ARBA" id="ARBA00022741"/>
    </source>
</evidence>
<dbReference type="EC" id="2.7.1.158" evidence="1 6"/>
<gene>
    <name evidence="8" type="primary">LOC105364005</name>
</gene>
<evidence type="ECO:0000313" key="8">
    <source>
        <dbReference type="RefSeq" id="XP_011500144.1"/>
    </source>
</evidence>
<comment type="catalytic activity">
    <reaction evidence="6">
        <text>1D-myo-inositol 1,3,4,5,6-pentakisphosphate + ATP = 1D-myo-inositol hexakisphosphate + ADP + H(+)</text>
        <dbReference type="Rhea" id="RHEA:20313"/>
        <dbReference type="ChEBI" id="CHEBI:15378"/>
        <dbReference type="ChEBI" id="CHEBI:30616"/>
        <dbReference type="ChEBI" id="CHEBI:57733"/>
        <dbReference type="ChEBI" id="CHEBI:58130"/>
        <dbReference type="ChEBI" id="CHEBI:456216"/>
        <dbReference type="EC" id="2.7.1.158"/>
    </reaction>
</comment>
<dbReference type="GO" id="GO:0032958">
    <property type="term" value="P:inositol phosphate biosynthetic process"/>
    <property type="evidence" value="ECO:0007669"/>
    <property type="project" value="TreeGrafter"/>
</dbReference>
<dbReference type="Pfam" id="PF06090">
    <property type="entry name" value="Ins_P5_2-kin"/>
    <property type="match status" value="1"/>
</dbReference>
<organism evidence="7 8">
    <name type="scientific">Ceratosolen solmsi marchali</name>
    <dbReference type="NCBI Taxonomy" id="326594"/>
    <lineage>
        <taxon>Eukaryota</taxon>
        <taxon>Metazoa</taxon>
        <taxon>Ecdysozoa</taxon>
        <taxon>Arthropoda</taxon>
        <taxon>Hexapoda</taxon>
        <taxon>Insecta</taxon>
        <taxon>Pterygota</taxon>
        <taxon>Neoptera</taxon>
        <taxon>Endopterygota</taxon>
        <taxon>Hymenoptera</taxon>
        <taxon>Apocrita</taxon>
        <taxon>Proctotrupomorpha</taxon>
        <taxon>Chalcidoidea</taxon>
        <taxon>Agaonidae</taxon>
        <taxon>Agaoninae</taxon>
        <taxon>Ceratosolen</taxon>
    </lineage>
</organism>
<evidence type="ECO:0000256" key="1">
    <source>
        <dbReference type="ARBA" id="ARBA00012023"/>
    </source>
</evidence>
<dbReference type="InterPro" id="IPR009286">
    <property type="entry name" value="Ins_P5_2-kin"/>
</dbReference>
<dbReference type="CTD" id="37360"/>
<keyword evidence="3 6" id="KW-0547">Nucleotide-binding</keyword>